<proteinExistence type="predicted"/>
<dbReference type="InterPro" id="IPR012334">
    <property type="entry name" value="Pectin_lyas_fold"/>
</dbReference>
<name>A0A2H4U8Y7_METSM</name>
<organism evidence="1 2">
    <name type="scientific">Methanobrevibacter smithii</name>
    <dbReference type="NCBI Taxonomy" id="2173"/>
    <lineage>
        <taxon>Archaea</taxon>
        <taxon>Methanobacteriati</taxon>
        <taxon>Methanobacteriota</taxon>
        <taxon>Methanomada group</taxon>
        <taxon>Methanobacteria</taxon>
        <taxon>Methanobacteriales</taxon>
        <taxon>Methanobacteriaceae</taxon>
        <taxon>Methanobrevibacter</taxon>
    </lineage>
</organism>
<dbReference type="GeneID" id="35119256"/>
<protein>
    <submittedName>
        <fullName evidence="1">Adhesin</fullName>
    </submittedName>
</protein>
<dbReference type="EMBL" id="CP017803">
    <property type="protein sequence ID" value="ATZ60581.1"/>
    <property type="molecule type" value="Genomic_DNA"/>
</dbReference>
<dbReference type="InterPro" id="IPR011050">
    <property type="entry name" value="Pectin_lyase_fold/virulence"/>
</dbReference>
<evidence type="ECO:0000313" key="2">
    <source>
        <dbReference type="Proteomes" id="UP000232133"/>
    </source>
</evidence>
<dbReference type="SUPFAM" id="SSF49373">
    <property type="entry name" value="Invasin/intimin cell-adhesion fragments"/>
    <property type="match status" value="1"/>
</dbReference>
<sequence length="2100" mass="231476">MLFLIFMSSICIASANDDFNNGVSIDEGIIFENNYDADPITEDDGDNKVYVNPSANLSVVPDGSRDKPYSSIGEAVDVVNDNSTIILMDGIYNAPGDLDIEINKNLVIKSLTGNVTVNGNGQSIFFNIFDSKSLSLENINFVNGKTTAYSSCYSVICNNGLLTLKNVEFENINTFMSVIYNEGDLNIYNSKFSNCVGSNHAAIIFNLGNCNVVNSKLSQATSKPSIYNHHNVFVNNSQIYSIYSNPDYDYDNFKSINMTIINSQIGALQCDNGTFAIKNSNFSEGIEARFSIVDIENVYSKHSSSNIYNSFYASNITIKSSYFDSSIYANTCNLNMTYSVMLGEISGNGKFSTNVSANYNWWGVNKGPAIRYAKNDSKYWVVMTFECKESPINIGTNAEFRATLNKYTDGESMKYLDNPSLLPQMSVKFESQNGKFIYNGGTLVNGTFSNYLRNNNESSLVYAVINSQRLRLVVGTGLTGYEWYVSPTGHNGFGDGSRDNPYKTLDYTIAKALNGNVIYLLNGTYTNNWNSNLEIVKNLTIIGVGNAILSRENDRNIFIVKEWGSLTLKNLNFTINLKQYSNELILVKGGNLTVLNSNFYDIRSIAVISTYGGVQNKGYVFVENTTFKSIVGPLIKGGANIIIDRISAEKCSNIYDSRGMEAYNVCFPVWNYISISNSIFRSNTVGIVNLNPTTYYSSSALSKNIVGDLSSGTVFAYINNSLFIENNFIPGDFYASNRVGLELGRSVYGTCHGEVNNCSFIKNKGKLIEGAIVNNSFFDSNTVCRVSADLINNSYFYKNDNSASADMYSTYPNRGIATANEIYYSVFIGNKALYGGALADTKTVHYSVFLNNSATYGGNDIFVYDGEVDYSSNWWGSNQKPDNNRIFIHIGSLTLDNWVIMSLDAVTNTHIVVALNKLTDNSGNIYEFNNTLPTRTVYFSSDYGIIAPLNTSLENNKADAYVVQNETTADFNIYARIDNQLLDLTLRNNNTQLVMGDVVFYGNNNNYEITLINVNGHKIFNQTLTVVITTPKGEKEYFTLVTDEKGHAKFEVTYPVGVYNVSVYYDGNGYFEGCNKSAKIDVQPSATYLISYNYTFYGKNVNFYAVLSNGQVGIVNQSIKITIIDSKGGTRTAVITTDSTGRADAILSLDVGKYIIKCEYGGDGWYLPSSSVSDVEIRPVNSTIEVPDVTFYGIGNEYNITLKDAHGTLIRGEYIKVVLTQGDLYDVFTLQTGDDGVARLTINYLPGTYQITASYAGDNVYGFAKGSGTIVVNKVLTVISGFHYIKIPLNGVYSVVLTDMFGHRVNNATIKLNIYKGSLLKTYTGVTDGNGEVTFRISQSEGTYLATFDFDGDVWYIDSTGAATIVVDSKTAPGHVSINASDFVQYYGENRYFVISFNDTNAYSLYGKNIVVTISSGDWQQTYNVVTDIYGYGRLQITLNPGIYNITYQYTNPYYGLFAKNSSTISVYRMPITVLGSDVIMNIGEAKYYEIKLLDARNAPVKNMQIVVDINGTKYNATTNNDGIARLLLSLGLGKYLVSYYVDNPNYIPSSGSSYILVVDSNKTSTNIKGDDLNGFDNETLNFTVILSDVLDNPIGYATILVNVSTIEGDFVGSYKSVTKKDGRAVFSFDLEYGRYIISTCYLGSNSYLGSYGINYINVESVGNTTKTVLIAGDSALGGSDKFYVVLIDENGTYIKGKEIKFTVDNQSYSGITDSSGRAYVDVVLSQGVHDIGAIFSGDDTYKKSSVKTTLVISGNSTYLFALNCTKNYRNGTQFYVQLVDSYSNPLANRTVSITINGRTYNRTTDVNGWATMNINLQPGEYEALCAYYGPQKSDNAFVKAVIKVLPTILADNLVKYYLNGSQFHVKVIDGSGNPIVNTNVSLNINGVFYVRQTNSEGIATLNIKLWSGKYILTVHNPYDGLLKSFDVTVLPTIESNDLVKYYHNDSQFYAKFVDGAGNPLVNTKVKFNINGVLYTRETNGEGVAKLNINLNPGEYILTSIHPNGLQVGKKVTVLPTLEGSDLTMNYKDGSQFKARLVDGTGRALANKTVTFNINGVFYNKITDVNGVASLNINLVAGKYIITSMYDGYATSNTVLVNRL</sequence>
<dbReference type="RefSeq" id="WP_198514138.1">
    <property type="nucleotide sequence ID" value="NZ_CP017803.1"/>
</dbReference>
<evidence type="ECO:0000313" key="1">
    <source>
        <dbReference type="EMBL" id="ATZ60581.1"/>
    </source>
</evidence>
<dbReference type="Gene3D" id="2.60.40.10">
    <property type="entry name" value="Immunoglobulins"/>
    <property type="match status" value="3"/>
</dbReference>
<dbReference type="InterPro" id="IPR008964">
    <property type="entry name" value="Invasin/intimin_cell_adhesion"/>
</dbReference>
<dbReference type="Gene3D" id="2.160.20.10">
    <property type="entry name" value="Single-stranded right-handed beta-helix, Pectin lyase-like"/>
    <property type="match status" value="2"/>
</dbReference>
<gene>
    <name evidence="1" type="ORF">BK798_07715</name>
</gene>
<reference evidence="1 2" key="1">
    <citation type="submission" date="2016-10" db="EMBL/GenBank/DDBJ databases">
        <authorList>
            <person name="Varghese N."/>
        </authorList>
    </citation>
    <scope>NUCLEOTIDE SEQUENCE [LARGE SCALE GENOMIC DNA]</scope>
    <source>
        <strain evidence="1 2">KB11</strain>
    </source>
</reference>
<dbReference type="Proteomes" id="UP000232133">
    <property type="component" value="Chromosome"/>
</dbReference>
<accession>A0A2H4U8Y7</accession>
<dbReference type="InterPro" id="IPR013783">
    <property type="entry name" value="Ig-like_fold"/>
</dbReference>
<dbReference type="SUPFAM" id="SSF51126">
    <property type="entry name" value="Pectin lyase-like"/>
    <property type="match status" value="2"/>
</dbReference>